<accession>H1KCU7</accession>
<dbReference type="AlphaFoldDB" id="H1KCU7"/>
<dbReference type="Proteomes" id="UP000004382">
    <property type="component" value="Unassembled WGS sequence"/>
</dbReference>
<comment type="caution">
    <text evidence="1">The sequence shown here is derived from an EMBL/GenBank/DDBJ whole genome shotgun (WGS) entry which is preliminary data.</text>
</comment>
<protein>
    <submittedName>
        <fullName evidence="1">Uncharacterized protein</fullName>
    </submittedName>
</protein>
<gene>
    <name evidence="1" type="ORF">MetexDRAFT_0459</name>
</gene>
<organism evidence="1 2">
    <name type="scientific">Methylorubrum extorquens DSM 13060</name>
    <dbReference type="NCBI Taxonomy" id="882800"/>
    <lineage>
        <taxon>Bacteria</taxon>
        <taxon>Pseudomonadati</taxon>
        <taxon>Pseudomonadota</taxon>
        <taxon>Alphaproteobacteria</taxon>
        <taxon>Hyphomicrobiales</taxon>
        <taxon>Methylobacteriaceae</taxon>
        <taxon>Methylorubrum</taxon>
    </lineage>
</organism>
<dbReference type="EMBL" id="AGJK01000006">
    <property type="protein sequence ID" value="EHP94634.1"/>
    <property type="molecule type" value="Genomic_DNA"/>
</dbReference>
<evidence type="ECO:0000313" key="1">
    <source>
        <dbReference type="EMBL" id="EHP94634.1"/>
    </source>
</evidence>
<evidence type="ECO:0000313" key="2">
    <source>
        <dbReference type="Proteomes" id="UP000004382"/>
    </source>
</evidence>
<name>H1KCU7_METEX</name>
<dbReference type="PATRIC" id="fig|882800.3.peg.441"/>
<sequence>MAPRYATIVGGTRIDPPAPPKGWGKANPPLFEKGAFVASLPPNHFVYHKACDDVRFTGLRFTRDLRAPRHKSHPRLAE</sequence>
<reference evidence="1 2" key="1">
    <citation type="submission" date="2011-09" db="EMBL/GenBank/DDBJ databases">
        <title>The draft genome of Methylobacterium extorquens DSM 13060.</title>
        <authorList>
            <consortium name="US DOE Joint Genome Institute (JGI-PGF)"/>
            <person name="Lucas S."/>
            <person name="Han J."/>
            <person name="Lapidus A."/>
            <person name="Cheng J.-F."/>
            <person name="Goodwin L."/>
            <person name="Pitluck S."/>
            <person name="Peters L."/>
            <person name="Land M.L."/>
            <person name="Hauser L."/>
            <person name="Koskimaki J."/>
            <person name="Halonen O."/>
            <person name="Pirttila A."/>
            <person name="Frank C."/>
            <person name="Woyke T.J."/>
        </authorList>
    </citation>
    <scope>NUCLEOTIDE SEQUENCE [LARGE SCALE GENOMIC DNA]</scope>
    <source>
        <strain evidence="1 2">DSM 13060</strain>
    </source>
</reference>
<proteinExistence type="predicted"/>